<evidence type="ECO:0000313" key="2">
    <source>
        <dbReference type="Proteomes" id="UP000670527"/>
    </source>
</evidence>
<gene>
    <name evidence="1" type="ORF">J4D97_00845</name>
</gene>
<dbReference type="EMBL" id="JAGETX010000001">
    <property type="protein sequence ID" value="MBO3269179.1"/>
    <property type="molecule type" value="Genomic_DNA"/>
</dbReference>
<name>A0ABS3T697_9BACT</name>
<accession>A0ABS3T697</accession>
<reference evidence="1 2" key="1">
    <citation type="submission" date="2021-03" db="EMBL/GenBank/DDBJ databases">
        <authorList>
            <person name="Kim M.K."/>
        </authorList>
    </citation>
    <scope>NUCLEOTIDE SEQUENCE [LARGE SCALE GENOMIC DNA]</scope>
    <source>
        <strain evidence="1 2">BT507</strain>
    </source>
</reference>
<evidence type="ECO:0008006" key="3">
    <source>
        <dbReference type="Google" id="ProtNLM"/>
    </source>
</evidence>
<comment type="caution">
    <text evidence="1">The sequence shown here is derived from an EMBL/GenBank/DDBJ whole genome shotgun (WGS) entry which is preliminary data.</text>
</comment>
<keyword evidence="2" id="KW-1185">Reference proteome</keyword>
<proteinExistence type="predicted"/>
<sequence length="145" mass="16399">MQLRLIATTPGISIYYDEINRWLYTDWQGVHTQESSQAAGLLLLEALRQQPSSKILNDTSTIVSTSVDLSTWDQWWLRELVGAGLRYIAWVYPRLFPDRDATERILIHVKPMVVTTFDDVATACLWLQKQGVAAHPSSPTVALLS</sequence>
<dbReference type="RefSeq" id="WP_185283123.1">
    <property type="nucleotide sequence ID" value="NZ_JAGETX010000001.1"/>
</dbReference>
<organism evidence="1 2">
    <name type="scientific">Hymenobacter defluvii</name>
    <dbReference type="NCBI Taxonomy" id="2054411"/>
    <lineage>
        <taxon>Bacteria</taxon>
        <taxon>Pseudomonadati</taxon>
        <taxon>Bacteroidota</taxon>
        <taxon>Cytophagia</taxon>
        <taxon>Cytophagales</taxon>
        <taxon>Hymenobacteraceae</taxon>
        <taxon>Hymenobacter</taxon>
    </lineage>
</organism>
<dbReference type="Proteomes" id="UP000670527">
    <property type="component" value="Unassembled WGS sequence"/>
</dbReference>
<evidence type="ECO:0000313" key="1">
    <source>
        <dbReference type="EMBL" id="MBO3269179.1"/>
    </source>
</evidence>
<protein>
    <recommendedName>
        <fullName evidence="3">STAS/SEC14 domain-containing protein</fullName>
    </recommendedName>
</protein>